<feature type="binding site" evidence="7">
    <location>
        <position position="99"/>
    </location>
    <ligand>
        <name>S-adenosyl-L-methionine</name>
        <dbReference type="ChEBI" id="CHEBI:59789"/>
    </ligand>
</feature>
<feature type="binding site" evidence="7">
    <location>
        <begin position="217"/>
        <end position="220"/>
    </location>
    <ligand>
        <name>substrate</name>
    </ligand>
</feature>
<dbReference type="KEGG" id="nbe:Back2_21830"/>
<evidence type="ECO:0000313" key="9">
    <source>
        <dbReference type="Proteomes" id="UP000271573"/>
    </source>
</evidence>
<dbReference type="Gene3D" id="3.40.50.150">
    <property type="entry name" value="Vaccinia Virus protein VP39"/>
    <property type="match status" value="1"/>
</dbReference>
<dbReference type="GO" id="GO:0043527">
    <property type="term" value="C:tRNA methyltransferase complex"/>
    <property type="evidence" value="ECO:0007669"/>
    <property type="project" value="TreeGrafter"/>
</dbReference>
<comment type="caution">
    <text evidence="7">Lacks conserved residue(s) required for the propagation of feature annotation.</text>
</comment>
<dbReference type="EC" id="2.1.1.33" evidence="7"/>
<organism evidence="8 9">
    <name type="scientific">Nocardioides baekrokdamisoli</name>
    <dbReference type="NCBI Taxonomy" id="1804624"/>
    <lineage>
        <taxon>Bacteria</taxon>
        <taxon>Bacillati</taxon>
        <taxon>Actinomycetota</taxon>
        <taxon>Actinomycetes</taxon>
        <taxon>Propionibacteriales</taxon>
        <taxon>Nocardioidaceae</taxon>
        <taxon>Nocardioides</taxon>
    </lineage>
</organism>
<evidence type="ECO:0000256" key="6">
    <source>
        <dbReference type="ARBA" id="ARBA00022694"/>
    </source>
</evidence>
<feature type="binding site" evidence="7">
    <location>
        <position position="126"/>
    </location>
    <ligand>
        <name>S-adenosyl-L-methionine</name>
        <dbReference type="ChEBI" id="CHEBI:59789"/>
    </ligand>
</feature>
<dbReference type="PROSITE" id="PS51625">
    <property type="entry name" value="SAM_MT_TRMB"/>
    <property type="match status" value="1"/>
</dbReference>
<dbReference type="NCBIfam" id="TIGR00091">
    <property type="entry name" value="tRNA (guanosine(46)-N7)-methyltransferase TrmB"/>
    <property type="match status" value="1"/>
</dbReference>
<comment type="function">
    <text evidence="2 7">Catalyzes the formation of N(7)-methylguanine at position 46 (m7G46) in tRNA.</text>
</comment>
<dbReference type="InterPro" id="IPR003358">
    <property type="entry name" value="tRNA_(Gua-N-7)_MeTrfase_Trmb"/>
</dbReference>
<protein>
    <recommendedName>
        <fullName evidence="7">tRNA (guanine-N(7)-)-methyltransferase</fullName>
        <ecNumber evidence="7">2.1.1.33</ecNumber>
    </recommendedName>
    <alternativeName>
        <fullName evidence="7">tRNA (guanine(46)-N(7))-methyltransferase</fullName>
    </alternativeName>
    <alternativeName>
        <fullName evidence="7">tRNA(m7G46)-methyltransferase</fullName>
    </alternativeName>
</protein>
<comment type="catalytic activity">
    <reaction evidence="1 7">
        <text>guanosine(46) in tRNA + S-adenosyl-L-methionine = N(7)-methylguanosine(46) in tRNA + S-adenosyl-L-homocysteine</text>
        <dbReference type="Rhea" id="RHEA:42708"/>
        <dbReference type="Rhea" id="RHEA-COMP:10188"/>
        <dbReference type="Rhea" id="RHEA-COMP:10189"/>
        <dbReference type="ChEBI" id="CHEBI:57856"/>
        <dbReference type="ChEBI" id="CHEBI:59789"/>
        <dbReference type="ChEBI" id="CHEBI:74269"/>
        <dbReference type="ChEBI" id="CHEBI:74480"/>
        <dbReference type="EC" id="2.1.1.33"/>
    </reaction>
</comment>
<dbReference type="RefSeq" id="WP_125569283.1">
    <property type="nucleotide sequence ID" value="NZ_AP019307.1"/>
</dbReference>
<dbReference type="GO" id="GO:0008176">
    <property type="term" value="F:tRNA (guanine(46)-N7)-methyltransferase activity"/>
    <property type="evidence" value="ECO:0007669"/>
    <property type="project" value="UniProtKB-UniRule"/>
</dbReference>
<dbReference type="PANTHER" id="PTHR23417">
    <property type="entry name" value="3-DEOXY-D-MANNO-OCTULOSONIC-ACID TRANSFERASE/TRNA GUANINE-N 7 - -METHYLTRANSFERASE"/>
    <property type="match status" value="1"/>
</dbReference>
<gene>
    <name evidence="7 8" type="primary">trmB</name>
    <name evidence="8" type="ORF">Back2_21830</name>
</gene>
<dbReference type="InterPro" id="IPR029063">
    <property type="entry name" value="SAM-dependent_MTases_sf"/>
</dbReference>
<dbReference type="SUPFAM" id="SSF53335">
    <property type="entry name" value="S-adenosyl-L-methionine-dependent methyltransferases"/>
    <property type="match status" value="1"/>
</dbReference>
<feature type="binding site" evidence="7">
    <location>
        <position position="153"/>
    </location>
    <ligand>
        <name>substrate</name>
    </ligand>
</feature>
<evidence type="ECO:0000313" key="8">
    <source>
        <dbReference type="EMBL" id="BBH17896.1"/>
    </source>
</evidence>
<dbReference type="PANTHER" id="PTHR23417:SF14">
    <property type="entry name" value="PENTACOTRIPEPTIDE-REPEAT REGION OF PRORP DOMAIN-CONTAINING PROTEIN"/>
    <property type="match status" value="1"/>
</dbReference>
<dbReference type="HAMAP" id="MF_01057">
    <property type="entry name" value="tRNA_methyltr_TrmB"/>
    <property type="match status" value="1"/>
</dbReference>
<evidence type="ECO:0000256" key="3">
    <source>
        <dbReference type="ARBA" id="ARBA00022603"/>
    </source>
</evidence>
<reference evidence="8 9" key="1">
    <citation type="submission" date="2018-11" db="EMBL/GenBank/DDBJ databases">
        <title>Complete genome sequence of Nocardioides baekrokdamisoli strain KCTC 39748.</title>
        <authorList>
            <person name="Kang S.W."/>
            <person name="Lee K.C."/>
            <person name="Kim K.K."/>
            <person name="Kim J.S."/>
            <person name="Kim D.S."/>
            <person name="Ko S.H."/>
            <person name="Yang S.H."/>
            <person name="Shin Y.K."/>
            <person name="Lee J.S."/>
        </authorList>
    </citation>
    <scope>NUCLEOTIDE SEQUENCE [LARGE SCALE GENOMIC DNA]</scope>
    <source>
        <strain evidence="8 9">KCTC 39748</strain>
    </source>
</reference>
<sequence length="238" mass="26820">MTQRVAPARPGGSLTEDGRQMREIVSYARRGARFSDRQQRIWDEYAPQWVIDPAAVEADDFDWSSVFGRDAPLILEIGSGVGETLGAVERPDANILGVEVWVPGVADTLGRLAAAGRTNVRMLSIDAVWLLRERIAPGALQELWLMFPDPWHKARHHKRRIVQPGFAELVTDRLVDGGIWRLATDWLPYAEHMQDVIDPAPGLRGGVVDRWPERPLTKFERRGIAKERQITDLAYLKG</sequence>
<evidence type="ECO:0000256" key="5">
    <source>
        <dbReference type="ARBA" id="ARBA00022691"/>
    </source>
</evidence>
<name>A0A3G9IHR4_9ACTN</name>
<feature type="binding site" evidence="7">
    <location>
        <position position="149"/>
    </location>
    <ligand>
        <name>S-adenosyl-L-methionine</name>
        <dbReference type="ChEBI" id="CHEBI:59789"/>
    </ligand>
</feature>
<dbReference type="Proteomes" id="UP000271573">
    <property type="component" value="Chromosome"/>
</dbReference>
<dbReference type="UniPathway" id="UPA00989"/>
<evidence type="ECO:0000256" key="7">
    <source>
        <dbReference type="HAMAP-Rule" id="MF_01057"/>
    </source>
</evidence>
<comment type="pathway">
    <text evidence="7">tRNA modification; N(7)-methylguanine-tRNA biosynthesis.</text>
</comment>
<keyword evidence="4 7" id="KW-0808">Transferase</keyword>
<dbReference type="Pfam" id="PF02390">
    <property type="entry name" value="Methyltransf_4"/>
    <property type="match status" value="1"/>
</dbReference>
<evidence type="ECO:0000256" key="4">
    <source>
        <dbReference type="ARBA" id="ARBA00022679"/>
    </source>
</evidence>
<dbReference type="InterPro" id="IPR055361">
    <property type="entry name" value="tRNA_methyltr_TrmB_bact"/>
</dbReference>
<keyword evidence="3 7" id="KW-0489">Methyltransferase</keyword>
<dbReference type="EMBL" id="AP019307">
    <property type="protein sequence ID" value="BBH17896.1"/>
    <property type="molecule type" value="Genomic_DNA"/>
</dbReference>
<accession>A0A3G9IHR4</accession>
<keyword evidence="6 7" id="KW-0819">tRNA processing</keyword>
<evidence type="ECO:0000256" key="2">
    <source>
        <dbReference type="ARBA" id="ARBA00003015"/>
    </source>
</evidence>
<keyword evidence="9" id="KW-1185">Reference proteome</keyword>
<dbReference type="OrthoDB" id="9802090at2"/>
<evidence type="ECO:0000256" key="1">
    <source>
        <dbReference type="ARBA" id="ARBA00000142"/>
    </source>
</evidence>
<keyword evidence="5 7" id="KW-0949">S-adenosyl-L-methionine</keyword>
<comment type="similarity">
    <text evidence="7">Belongs to the class I-like SAM-binding methyltransferase superfamily. TrmB family.</text>
</comment>
<proteinExistence type="inferred from homology"/>
<feature type="binding site" evidence="7">
    <location>
        <position position="76"/>
    </location>
    <ligand>
        <name>S-adenosyl-L-methionine</name>
        <dbReference type="ChEBI" id="CHEBI:59789"/>
    </ligand>
</feature>
<feature type="binding site" evidence="7">
    <location>
        <position position="185"/>
    </location>
    <ligand>
        <name>substrate</name>
    </ligand>
</feature>
<dbReference type="AlphaFoldDB" id="A0A3G9IHR4"/>